<keyword evidence="1" id="KW-0472">Membrane</keyword>
<evidence type="ECO:0000313" key="3">
    <source>
        <dbReference type="Proteomes" id="UP000234460"/>
    </source>
</evidence>
<name>A0AAQ1P2Z1_LEPIR</name>
<organism evidence="2 3">
    <name type="scientific">Leptospira interrogans serovar Manilae</name>
    <dbReference type="NCBI Taxonomy" id="214675"/>
    <lineage>
        <taxon>Bacteria</taxon>
        <taxon>Pseudomonadati</taxon>
        <taxon>Spirochaetota</taxon>
        <taxon>Spirochaetia</taxon>
        <taxon>Leptospirales</taxon>
        <taxon>Leptospiraceae</taxon>
        <taxon>Leptospira</taxon>
    </lineage>
</organism>
<keyword evidence="1" id="KW-0812">Transmembrane</keyword>
<reference evidence="2 3" key="1">
    <citation type="submission" date="2017-11" db="EMBL/GenBank/DDBJ databases">
        <authorList>
            <person name="Lechat P."/>
        </authorList>
    </citation>
    <scope>NUCLEOTIDE SEQUENCE [LARGE SCALE GENOMIC DNA]</scope>
    <source>
        <strain evidence="2">L495</strain>
    </source>
</reference>
<dbReference type="AlphaFoldDB" id="A0AAQ1P2Z1"/>
<dbReference type="EMBL" id="OEJX01000067">
    <property type="protein sequence ID" value="SOR63483.1"/>
    <property type="molecule type" value="Genomic_DNA"/>
</dbReference>
<evidence type="ECO:0000256" key="1">
    <source>
        <dbReference type="SAM" id="Phobius"/>
    </source>
</evidence>
<evidence type="ECO:0000313" key="2">
    <source>
        <dbReference type="EMBL" id="SOR63483.1"/>
    </source>
</evidence>
<feature type="transmembrane region" description="Helical" evidence="1">
    <location>
        <begin position="20"/>
        <end position="39"/>
    </location>
</feature>
<dbReference type="AntiFam" id="ANF00053">
    <property type="entry name" value="Translation of DNA repeat"/>
</dbReference>
<keyword evidence="1" id="KW-1133">Transmembrane helix</keyword>
<proteinExistence type="predicted"/>
<comment type="caution">
    <text evidence="2">The sequence shown here is derived from an EMBL/GenBank/DDBJ whole genome shotgun (WGS) entry which is preliminary data.</text>
</comment>
<sequence>MLSLKSKKRRIKGKNDGKNLIILIYFFFIRVVEKFVVAINKTALINHFIKQKQDKELIFQQLYYLKFYNRASKHGFIKLRGVLKCIL</sequence>
<dbReference type="Proteomes" id="UP000234460">
    <property type="component" value="Chromosome LMANV2"/>
</dbReference>
<gene>
    <name evidence="2" type="ORF">LMANV2_70049</name>
</gene>
<accession>A0AAQ1P2Z1</accession>
<protein>
    <submittedName>
        <fullName evidence="2">Uncharacterized protein</fullName>
    </submittedName>
</protein>